<dbReference type="AlphaFoldDB" id="A0A846HH74"/>
<evidence type="ECO:0000313" key="2">
    <source>
        <dbReference type="Proteomes" id="UP000031549"/>
    </source>
</evidence>
<comment type="caution">
    <text evidence="1">The sequence shown here is derived from an EMBL/GenBank/DDBJ whole genome shotgun (WGS) entry which is preliminary data.</text>
</comment>
<proteinExistence type="predicted"/>
<keyword evidence="2" id="KW-1185">Reference proteome</keyword>
<dbReference type="Proteomes" id="UP000031549">
    <property type="component" value="Unassembled WGS sequence"/>
</dbReference>
<organism evidence="1 2">
    <name type="scientific">Hassallia byssoidea VB512170</name>
    <dbReference type="NCBI Taxonomy" id="1304833"/>
    <lineage>
        <taxon>Bacteria</taxon>
        <taxon>Bacillati</taxon>
        <taxon>Cyanobacteriota</taxon>
        <taxon>Cyanophyceae</taxon>
        <taxon>Nostocales</taxon>
        <taxon>Tolypothrichaceae</taxon>
        <taxon>Hassallia</taxon>
    </lineage>
</organism>
<protein>
    <submittedName>
        <fullName evidence="1">Uncharacterized protein</fullName>
    </submittedName>
</protein>
<accession>A0A846HH74</accession>
<reference evidence="1 2" key="1">
    <citation type="journal article" date="2015" name="Genome Announc.">
        <title>Draft Genome Sequence of Cyanobacterium Hassallia byssoidea Strain VB512170, Isolated from Monuments in India.</title>
        <authorList>
            <person name="Singh D."/>
            <person name="Chandrababunaidu M.M."/>
            <person name="Panda A."/>
            <person name="Sen D."/>
            <person name="Bhattacharyya S."/>
            <person name="Adhikary S.P."/>
            <person name="Tripathy S."/>
        </authorList>
    </citation>
    <scope>NUCLEOTIDE SEQUENCE [LARGE SCALE GENOMIC DNA]</scope>
    <source>
        <strain evidence="1 2">VB512170</strain>
    </source>
</reference>
<evidence type="ECO:0000313" key="1">
    <source>
        <dbReference type="EMBL" id="NEU76682.1"/>
    </source>
</evidence>
<dbReference type="EMBL" id="JTCM02000125">
    <property type="protein sequence ID" value="NEU76682.1"/>
    <property type="molecule type" value="Genomic_DNA"/>
</dbReference>
<gene>
    <name evidence="1" type="ORF">PI95_030290</name>
</gene>
<name>A0A846HH74_9CYAN</name>
<sequence>MINSDIFCFFTHLANRYKYTEARMINYKQSIVESKKELNGVSVDYTESQENQYEESFSFLTEAEALNFGKVCIERLIKLKSKSINKAYL</sequence>